<dbReference type="eggNOG" id="COG2197">
    <property type="taxonomic scope" value="Bacteria"/>
</dbReference>
<reference evidence="2 3" key="1">
    <citation type="submission" date="2014-03" db="EMBL/GenBank/DDBJ databases">
        <title>Genomics of Bifidobacteria.</title>
        <authorList>
            <person name="Ventura M."/>
            <person name="Milani C."/>
            <person name="Lugli G.A."/>
        </authorList>
    </citation>
    <scope>NUCLEOTIDE SEQUENCE [LARGE SCALE GENOMIC DNA]</scope>
    <source>
        <strain evidence="2 3">DSM 22767</strain>
    </source>
</reference>
<dbReference type="Proteomes" id="UP000029096">
    <property type="component" value="Unassembled WGS sequence"/>
</dbReference>
<accession>A0A086ZEB0</accession>
<comment type="caution">
    <text evidence="2">The sequence shown here is derived from an EMBL/GenBank/DDBJ whole genome shotgun (WGS) entry which is preliminary data.</text>
</comment>
<dbReference type="STRING" id="1437606.BBOH_1591"/>
<dbReference type="EMBL" id="JGYP01000005">
    <property type="protein sequence ID" value="KFI44860.1"/>
    <property type="molecule type" value="Genomic_DNA"/>
</dbReference>
<dbReference type="OrthoDB" id="3236047at2"/>
<evidence type="ECO:0000313" key="3">
    <source>
        <dbReference type="Proteomes" id="UP000029096"/>
    </source>
</evidence>
<dbReference type="AlphaFoldDB" id="A0A086ZEB0"/>
<feature type="region of interest" description="Disordered" evidence="1">
    <location>
        <begin position="188"/>
        <end position="238"/>
    </location>
</feature>
<evidence type="ECO:0000256" key="1">
    <source>
        <dbReference type="SAM" id="MobiDB-lite"/>
    </source>
</evidence>
<gene>
    <name evidence="2" type="ORF">BBOH_1591</name>
</gene>
<name>A0A086ZEB0_9BIFI</name>
<evidence type="ECO:0000313" key="2">
    <source>
        <dbReference type="EMBL" id="KFI44860.1"/>
    </source>
</evidence>
<organism evidence="2 3">
    <name type="scientific">Bifidobacterium bohemicum DSM 22767</name>
    <dbReference type="NCBI Taxonomy" id="1437606"/>
    <lineage>
        <taxon>Bacteria</taxon>
        <taxon>Bacillati</taxon>
        <taxon>Actinomycetota</taxon>
        <taxon>Actinomycetes</taxon>
        <taxon>Bifidobacteriales</taxon>
        <taxon>Bifidobacteriaceae</taxon>
        <taxon>Bifidobacterium</taxon>
    </lineage>
</organism>
<sequence>MEQKYVSHKGNDLRIGILDDDPCALAHETGLVKRMQNLNGCHLNLWTTTNPELAVHNCLFATVPTDIFIVDLDTESRSNGKILRPVKAATPNTIIIGITSHIEEHRQSQYGTALNVICDKASLDRTLPAMIEALYRKKMRRKYRASVVQDAGHPFSENTPPAHLAAIQANGTNAPPNDVNYDARATSKTVRNDPKPGNHHSCSPHDPRLQEPTDDDQSSNANTSQTTHTLHSLPAVPLTPMEQQVLTLSLEMTPRQVARTSDHHPEYRLLAPIRHPK</sequence>
<dbReference type="RefSeq" id="WP_044098300.1">
    <property type="nucleotide sequence ID" value="NZ_JGYP01000005.1"/>
</dbReference>
<keyword evidence="3" id="KW-1185">Reference proteome</keyword>
<proteinExistence type="predicted"/>
<feature type="compositionally biased region" description="Polar residues" evidence="1">
    <location>
        <begin position="218"/>
        <end position="230"/>
    </location>
</feature>
<protein>
    <submittedName>
        <fullName evidence="2">Uncharacterized protein</fullName>
    </submittedName>
</protein>